<dbReference type="PANTHER" id="PTHR37391:SF2">
    <property type="entry name" value="E3 UBIQUITIN-PROTEIN LIGASE"/>
    <property type="match status" value="1"/>
</dbReference>
<dbReference type="Proteomes" id="UP000600101">
    <property type="component" value="Unassembled WGS sequence"/>
</dbReference>
<dbReference type="RefSeq" id="WP_186769802.1">
    <property type="nucleotide sequence ID" value="NZ_JACOMF010000005.1"/>
</dbReference>
<gene>
    <name evidence="2" type="ORF">H7965_06840</name>
</gene>
<comment type="caution">
    <text evidence="2">The sequence shown here is derived from an EMBL/GenBank/DDBJ whole genome shotgun (WGS) entry which is preliminary data.</text>
</comment>
<organism evidence="2 3">
    <name type="scientific">Siccirubricoccus deserti</name>
    <dbReference type="NCBI Taxonomy" id="2013562"/>
    <lineage>
        <taxon>Bacteria</taxon>
        <taxon>Pseudomonadati</taxon>
        <taxon>Pseudomonadota</taxon>
        <taxon>Alphaproteobacteria</taxon>
        <taxon>Acetobacterales</taxon>
        <taxon>Roseomonadaceae</taxon>
        <taxon>Siccirubricoccus</taxon>
    </lineage>
</organism>
<dbReference type="PANTHER" id="PTHR37391">
    <property type="entry name" value="E3 UBIQUITIN-PROTEIN LIGASE"/>
    <property type="match status" value="1"/>
</dbReference>
<protein>
    <submittedName>
        <fullName evidence="2">Tetratricopeptide repeat protein</fullName>
    </submittedName>
</protein>
<feature type="domain" description="DUF6817" evidence="1">
    <location>
        <begin position="31"/>
        <end position="115"/>
    </location>
</feature>
<dbReference type="AlphaFoldDB" id="A0A9X0QXE6"/>
<keyword evidence="3" id="KW-1185">Reference proteome</keyword>
<evidence type="ECO:0000259" key="1">
    <source>
        <dbReference type="Pfam" id="PF20680"/>
    </source>
</evidence>
<accession>A0A9X0QXE6</accession>
<reference evidence="2" key="1">
    <citation type="submission" date="2020-08" db="EMBL/GenBank/DDBJ databases">
        <authorList>
            <person name="Hu Y."/>
            <person name="Nguyen S.V."/>
            <person name="Li F."/>
            <person name="Fanning S."/>
        </authorList>
    </citation>
    <scope>NUCLEOTIDE SEQUENCE</scope>
    <source>
        <strain evidence="2">SYSU D8009</strain>
    </source>
</reference>
<dbReference type="Pfam" id="PF20680">
    <property type="entry name" value="DUF6817"/>
    <property type="match status" value="1"/>
</dbReference>
<evidence type="ECO:0000313" key="2">
    <source>
        <dbReference type="EMBL" id="MBC4015038.1"/>
    </source>
</evidence>
<proteinExistence type="predicted"/>
<name>A0A9X0QXE6_9PROT</name>
<dbReference type="EMBL" id="JACOMF010000005">
    <property type="protein sequence ID" value="MBC4015038.1"/>
    <property type="molecule type" value="Genomic_DNA"/>
</dbReference>
<sequence length="356" mass="39676">MTERLHPLLKPLLADDWAAVDPTLPPLLEVLFARSAGEDWHKAGTFKDHLLGVYRTLALWDQPREVRLLGLFHSVYSNEYVDLKLFDAAGNRAELAGLLGEEAERLIHLFCTMPRSLFTRRLAEEPDLPEEGMVLEREGKPDIILSARDVAVFGIATIADIAEQWHSWQDEIFAGFPGPTVPRGTRDHWAAAMWPGPLKPTVKALSLLSRLARPLAFMPEEWGLPTPPIFARCNALLAPEEELAAVTLYWQAVTRALPLGSPEPTRRALEEAARLNPFVGEPRLLLAQIALGQGEWDRAAAEARAGLDLLSDWGVAWDKRIAWSGWVAWARILLQSAERRRWPEQLAGLNGLGLVG</sequence>
<dbReference type="InterPro" id="IPR049202">
    <property type="entry name" value="DUF6817"/>
</dbReference>
<evidence type="ECO:0000313" key="3">
    <source>
        <dbReference type="Proteomes" id="UP000600101"/>
    </source>
</evidence>